<protein>
    <submittedName>
        <fullName evidence="1">Uncharacterized protein</fullName>
    </submittedName>
</protein>
<accession>A0A6P2D4V6</accession>
<organism evidence="1 2">
    <name type="scientific">Gemmata massiliana</name>
    <dbReference type="NCBI Taxonomy" id="1210884"/>
    <lineage>
        <taxon>Bacteria</taxon>
        <taxon>Pseudomonadati</taxon>
        <taxon>Planctomycetota</taxon>
        <taxon>Planctomycetia</taxon>
        <taxon>Gemmatales</taxon>
        <taxon>Gemmataceae</taxon>
        <taxon>Gemmata</taxon>
    </lineage>
</organism>
<dbReference type="Proteomes" id="UP000464178">
    <property type="component" value="Chromosome"/>
</dbReference>
<dbReference type="AlphaFoldDB" id="A0A6P2D4V6"/>
<dbReference type="EMBL" id="LR593886">
    <property type="protein sequence ID" value="VTR95937.1"/>
    <property type="molecule type" value="Genomic_DNA"/>
</dbReference>
<keyword evidence="2" id="KW-1185">Reference proteome</keyword>
<reference evidence="1 2" key="1">
    <citation type="submission" date="2019-05" db="EMBL/GenBank/DDBJ databases">
        <authorList>
            <consortium name="Science for Life Laboratories"/>
        </authorList>
    </citation>
    <scope>NUCLEOTIDE SEQUENCE [LARGE SCALE GENOMIC DNA]</scope>
    <source>
        <strain evidence="1">Soil9</strain>
    </source>
</reference>
<dbReference type="KEGG" id="gms:SOIL9_17770"/>
<sequence length="465" mass="51614">MPTPLLRPAVPGTVPGDRLEAVDQLRTACRRWASSAPVHLPYIDLTFAFGFALLGDADRARNLLERGTEELRSAQVRVGEFPETVEKSAVEVRHFLVAIFRYRIEQVLTGRPHAGALSGKVLIDWTELVRRATVSIPSPSKLTVHAINVYRMVSWVLEPSDPVDPYRTFTEWRPPLEQQLVDAEFLHDPVALTEQLNDFVPRVISAKQELKEINLLRDSLSLALRVGAEFAAGMLTLVRPVLERATNEVIVNGQSHSSVIWPLCRLLERGLYVASCIGRADVVSEWANLFEELVERLPVEPRLKFVHMSGPQCLWSLQAFGLSEPIERITTHLRSLAPTSRSEDTPEAAARIWSAQLVVAAACLALGQTEEAAPVLTQVRRELLGSLGARLTSKDYTELVWAFVFAIGQSAQAPGLEQLTDLFRELPPEKVTNTWTTAAYFSRSHLLVTEGALAAACQMALELPQ</sequence>
<name>A0A6P2D4V6_9BACT</name>
<evidence type="ECO:0000313" key="2">
    <source>
        <dbReference type="Proteomes" id="UP000464178"/>
    </source>
</evidence>
<evidence type="ECO:0000313" key="1">
    <source>
        <dbReference type="EMBL" id="VTR95937.1"/>
    </source>
</evidence>
<proteinExistence type="predicted"/>
<dbReference type="RefSeq" id="WP_162670286.1">
    <property type="nucleotide sequence ID" value="NZ_LR593886.1"/>
</dbReference>
<gene>
    <name evidence="1" type="ORF">SOIL9_17770</name>
</gene>